<reference evidence="8" key="1">
    <citation type="submission" date="2022-03" db="EMBL/GenBank/DDBJ databases">
        <title>Genomic Encyclopedia of Type Strains, Phase III (KMG-III): the genomes of soil and plant-associated and newly described type strains.</title>
        <authorList>
            <person name="Whitman W."/>
        </authorList>
    </citation>
    <scope>NUCLEOTIDE SEQUENCE</scope>
    <source>
        <strain evidence="8">ANL 6-2</strain>
    </source>
</reference>
<feature type="transmembrane region" description="Helical" evidence="7">
    <location>
        <begin position="183"/>
        <end position="211"/>
    </location>
</feature>
<dbReference type="RefSeq" id="WP_253472978.1">
    <property type="nucleotide sequence ID" value="NZ_JALJXV010000001.1"/>
</dbReference>
<gene>
    <name evidence="8" type="ORF">J2T57_000232</name>
</gene>
<dbReference type="Proteomes" id="UP001205843">
    <property type="component" value="Unassembled WGS sequence"/>
</dbReference>
<dbReference type="InterPro" id="IPR037294">
    <property type="entry name" value="ABC_BtuC-like"/>
</dbReference>
<dbReference type="PANTHER" id="PTHR30477">
    <property type="entry name" value="ABC-TRANSPORTER METAL-BINDING PROTEIN"/>
    <property type="match status" value="1"/>
</dbReference>
<evidence type="ECO:0000256" key="5">
    <source>
        <dbReference type="ARBA" id="ARBA00023136"/>
    </source>
</evidence>
<evidence type="ECO:0000256" key="7">
    <source>
        <dbReference type="SAM" id="Phobius"/>
    </source>
</evidence>
<comment type="subcellular location">
    <subcellularLocation>
        <location evidence="6">Cell membrane</location>
        <topology evidence="6">Multi-pass membrane protein</topology>
    </subcellularLocation>
    <subcellularLocation>
        <location evidence="1">Membrane</location>
        <topology evidence="1">Multi-pass membrane protein</topology>
    </subcellularLocation>
</comment>
<dbReference type="Pfam" id="PF00950">
    <property type="entry name" value="ABC-3"/>
    <property type="match status" value="1"/>
</dbReference>
<feature type="transmembrane region" description="Helical" evidence="7">
    <location>
        <begin position="58"/>
        <end position="88"/>
    </location>
</feature>
<organism evidence="8 9">
    <name type="scientific">Natronocella acetinitrilica</name>
    <dbReference type="NCBI Taxonomy" id="414046"/>
    <lineage>
        <taxon>Bacteria</taxon>
        <taxon>Pseudomonadati</taxon>
        <taxon>Pseudomonadota</taxon>
        <taxon>Gammaproteobacteria</taxon>
        <taxon>Chromatiales</taxon>
        <taxon>Ectothiorhodospiraceae</taxon>
        <taxon>Natronocella</taxon>
    </lineage>
</organism>
<feature type="transmembrane region" description="Helical" evidence="7">
    <location>
        <begin position="100"/>
        <end position="117"/>
    </location>
</feature>
<keyword evidence="5 7" id="KW-0472">Membrane</keyword>
<dbReference type="GO" id="GO:0055085">
    <property type="term" value="P:transmembrane transport"/>
    <property type="evidence" value="ECO:0007669"/>
    <property type="project" value="InterPro"/>
</dbReference>
<feature type="transmembrane region" description="Helical" evidence="7">
    <location>
        <begin position="256"/>
        <end position="277"/>
    </location>
</feature>
<keyword evidence="9" id="KW-1185">Reference proteome</keyword>
<dbReference type="GO" id="GO:0043190">
    <property type="term" value="C:ATP-binding cassette (ABC) transporter complex"/>
    <property type="evidence" value="ECO:0007669"/>
    <property type="project" value="InterPro"/>
</dbReference>
<evidence type="ECO:0000313" key="8">
    <source>
        <dbReference type="EMBL" id="MCP1673140.1"/>
    </source>
</evidence>
<evidence type="ECO:0000256" key="1">
    <source>
        <dbReference type="ARBA" id="ARBA00004141"/>
    </source>
</evidence>
<dbReference type="PANTHER" id="PTHR30477:SF13">
    <property type="entry name" value="IRON TRANSPORT SYSTEM MEMBRANE PROTEIN HI_0360-RELATED"/>
    <property type="match status" value="1"/>
</dbReference>
<evidence type="ECO:0000256" key="2">
    <source>
        <dbReference type="ARBA" id="ARBA00008034"/>
    </source>
</evidence>
<feature type="transmembrane region" description="Helical" evidence="7">
    <location>
        <begin position="18"/>
        <end position="38"/>
    </location>
</feature>
<dbReference type="InterPro" id="IPR001626">
    <property type="entry name" value="ABC_TroCD"/>
</dbReference>
<evidence type="ECO:0000313" key="9">
    <source>
        <dbReference type="Proteomes" id="UP001205843"/>
    </source>
</evidence>
<feature type="transmembrane region" description="Helical" evidence="7">
    <location>
        <begin position="137"/>
        <end position="162"/>
    </location>
</feature>
<accession>A0AAE3G0H4</accession>
<keyword evidence="3 6" id="KW-0812">Transmembrane</keyword>
<comment type="similarity">
    <text evidence="2 6">Belongs to the ABC-3 integral membrane protein family.</text>
</comment>
<comment type="caution">
    <text evidence="8">The sequence shown here is derived from an EMBL/GenBank/DDBJ whole genome shotgun (WGS) entry which is preliminary data.</text>
</comment>
<keyword evidence="4 7" id="KW-1133">Transmembrane helix</keyword>
<name>A0AAE3G0H4_9GAMM</name>
<keyword evidence="6" id="KW-0813">Transport</keyword>
<evidence type="ECO:0000256" key="3">
    <source>
        <dbReference type="ARBA" id="ARBA00022692"/>
    </source>
</evidence>
<evidence type="ECO:0000256" key="4">
    <source>
        <dbReference type="ARBA" id="ARBA00022989"/>
    </source>
</evidence>
<dbReference type="Gene3D" id="1.10.3470.10">
    <property type="entry name" value="ABC transporter involved in vitamin B12 uptake, BtuC"/>
    <property type="match status" value="1"/>
</dbReference>
<dbReference type="SUPFAM" id="SSF81345">
    <property type="entry name" value="ABC transporter involved in vitamin B12 uptake, BtuC"/>
    <property type="match status" value="1"/>
</dbReference>
<sequence length="288" mass="30089">MVELLWGPFAEFSFMRRALVACMAISLGAGPLGVLLVLRRMSLVGDALSHAILPGAAIGFLIAGFSLTVMSIGGLIAGLVVALLAGLVTRFTDQREDANFAAFFLIALALGVMLISLEGSNMDVIHVLFGSILAVDNASLLMVAGVGTITVLALAIGFRALVMECFDPGFMRAIGAGGLRWHLLFLALVVLNLVSGFHALGTLMSVGLMMVPAAAARYWSTDVGGIMFIAIGMAMLSGWAGLLLSYHQDVATGPAIILTAGAFYGLSVVFGANGGLLNQFYRRPHLEA</sequence>
<dbReference type="EMBL" id="JALJXV010000001">
    <property type="protein sequence ID" value="MCP1673140.1"/>
    <property type="molecule type" value="Genomic_DNA"/>
</dbReference>
<feature type="transmembrane region" description="Helical" evidence="7">
    <location>
        <begin position="223"/>
        <end position="244"/>
    </location>
</feature>
<evidence type="ECO:0000256" key="6">
    <source>
        <dbReference type="RuleBase" id="RU003943"/>
    </source>
</evidence>
<proteinExistence type="inferred from homology"/>
<dbReference type="AlphaFoldDB" id="A0AAE3G0H4"/>
<protein>
    <submittedName>
        <fullName evidence="8">Zinc/manganese transport system permease protein</fullName>
    </submittedName>
</protein>
<dbReference type="GO" id="GO:0010043">
    <property type="term" value="P:response to zinc ion"/>
    <property type="evidence" value="ECO:0007669"/>
    <property type="project" value="TreeGrafter"/>
</dbReference>